<dbReference type="AlphaFoldDB" id="A0A087TKC6"/>
<evidence type="ECO:0000256" key="1">
    <source>
        <dbReference type="SAM" id="Phobius"/>
    </source>
</evidence>
<gene>
    <name evidence="2" type="ORF">X975_08655</name>
</gene>
<organism evidence="2 3">
    <name type="scientific">Stegodyphus mimosarum</name>
    <name type="common">African social velvet spider</name>
    <dbReference type="NCBI Taxonomy" id="407821"/>
    <lineage>
        <taxon>Eukaryota</taxon>
        <taxon>Metazoa</taxon>
        <taxon>Ecdysozoa</taxon>
        <taxon>Arthropoda</taxon>
        <taxon>Chelicerata</taxon>
        <taxon>Arachnida</taxon>
        <taxon>Araneae</taxon>
        <taxon>Araneomorphae</taxon>
        <taxon>Entelegynae</taxon>
        <taxon>Eresoidea</taxon>
        <taxon>Eresidae</taxon>
        <taxon>Stegodyphus</taxon>
    </lineage>
</organism>
<keyword evidence="1" id="KW-0812">Transmembrane</keyword>
<evidence type="ECO:0000313" key="3">
    <source>
        <dbReference type="Proteomes" id="UP000054359"/>
    </source>
</evidence>
<evidence type="ECO:0000313" key="2">
    <source>
        <dbReference type="EMBL" id="KFM65565.1"/>
    </source>
</evidence>
<name>A0A087TKC6_STEMI</name>
<proteinExistence type="predicted"/>
<keyword evidence="3" id="KW-1185">Reference proteome</keyword>
<dbReference type="Proteomes" id="UP000054359">
    <property type="component" value="Unassembled WGS sequence"/>
</dbReference>
<dbReference type="EMBL" id="KK115620">
    <property type="protein sequence ID" value="KFM65565.1"/>
    <property type="molecule type" value="Genomic_DNA"/>
</dbReference>
<keyword evidence="1" id="KW-1133">Transmembrane helix</keyword>
<sequence length="40" mass="4377">MVDMAIHSYCGCFCIPFYLIHIFLSVCSVCTCISVSVSIA</sequence>
<reference evidence="2 3" key="1">
    <citation type="submission" date="2013-11" db="EMBL/GenBank/DDBJ databases">
        <title>Genome sequencing of Stegodyphus mimosarum.</title>
        <authorList>
            <person name="Bechsgaard J."/>
        </authorList>
    </citation>
    <scope>NUCLEOTIDE SEQUENCE [LARGE SCALE GENOMIC DNA]</scope>
</reference>
<protein>
    <submittedName>
        <fullName evidence="2">Uncharacterized protein</fullName>
    </submittedName>
</protein>
<keyword evidence="1" id="KW-0472">Membrane</keyword>
<feature type="non-terminal residue" evidence="2">
    <location>
        <position position="40"/>
    </location>
</feature>
<accession>A0A087TKC6</accession>
<feature type="transmembrane region" description="Helical" evidence="1">
    <location>
        <begin position="6"/>
        <end position="39"/>
    </location>
</feature>